<reference evidence="2" key="1">
    <citation type="submission" date="2024-04" db="EMBL/GenBank/DDBJ databases">
        <title>Salinicola lusitanus LLJ914,a marine bacterium isolated from the Okinawa Trough.</title>
        <authorList>
            <person name="Li J."/>
        </authorList>
    </citation>
    <scope>NUCLEOTIDE SEQUENCE [LARGE SCALE GENOMIC DNA]</scope>
</reference>
<organism evidence="1 2">
    <name type="scientific">Mugilogobius chulae</name>
    <name type="common">yellowstripe goby</name>
    <dbReference type="NCBI Taxonomy" id="88201"/>
    <lineage>
        <taxon>Eukaryota</taxon>
        <taxon>Metazoa</taxon>
        <taxon>Chordata</taxon>
        <taxon>Craniata</taxon>
        <taxon>Vertebrata</taxon>
        <taxon>Euteleostomi</taxon>
        <taxon>Actinopterygii</taxon>
        <taxon>Neopterygii</taxon>
        <taxon>Teleostei</taxon>
        <taxon>Neoteleostei</taxon>
        <taxon>Acanthomorphata</taxon>
        <taxon>Gobiaria</taxon>
        <taxon>Gobiiformes</taxon>
        <taxon>Gobioidei</taxon>
        <taxon>Gobiidae</taxon>
        <taxon>Gobionellinae</taxon>
        <taxon>Mugilogobius</taxon>
    </lineage>
</organism>
<evidence type="ECO:0000313" key="1">
    <source>
        <dbReference type="EMBL" id="KAK7888942.1"/>
    </source>
</evidence>
<dbReference type="AlphaFoldDB" id="A0AAW0NAT0"/>
<proteinExistence type="predicted"/>
<name>A0AAW0NAT0_9GOBI</name>
<gene>
    <name evidence="1" type="ORF">WMY93_024502</name>
</gene>
<protein>
    <submittedName>
        <fullName evidence="1">Uncharacterized protein</fullName>
    </submittedName>
</protein>
<dbReference type="EMBL" id="JBBPFD010000018">
    <property type="protein sequence ID" value="KAK7888942.1"/>
    <property type="molecule type" value="Genomic_DNA"/>
</dbReference>
<sequence length="130" mass="13541">MLHHYQTSAAGVAPGQARMFSIDNIISQQPGQGADLNSQLALGGGDLGAMNPGCSVTPTDPSACFQTQNNNILSRNTNISYSYTTSASPPNLPTMTQSSFSPGAHRCTVPQTESHCLHYAPAALTTPSSC</sequence>
<accession>A0AAW0NAT0</accession>
<keyword evidence="2" id="KW-1185">Reference proteome</keyword>
<dbReference type="Proteomes" id="UP001460270">
    <property type="component" value="Unassembled WGS sequence"/>
</dbReference>
<comment type="caution">
    <text evidence="1">The sequence shown here is derived from an EMBL/GenBank/DDBJ whole genome shotgun (WGS) entry which is preliminary data.</text>
</comment>
<evidence type="ECO:0000313" key="2">
    <source>
        <dbReference type="Proteomes" id="UP001460270"/>
    </source>
</evidence>